<dbReference type="EMBL" id="FKIF01000007">
    <property type="protein sequence ID" value="SAI71440.1"/>
    <property type="molecule type" value="Genomic_DNA"/>
</dbReference>
<keyword evidence="3" id="KW-1185">Reference proteome</keyword>
<dbReference type="AlphaFoldDB" id="A0A157SLX5"/>
<reference evidence="2 3" key="1">
    <citation type="submission" date="2016-04" db="EMBL/GenBank/DDBJ databases">
        <authorList>
            <consortium name="Pathogen Informatics"/>
        </authorList>
    </citation>
    <scope>NUCLEOTIDE SEQUENCE [LARGE SCALE GENOMIC DNA]</scope>
    <source>
        <strain evidence="2 3">H050680373</strain>
    </source>
</reference>
<proteinExistence type="predicted"/>
<dbReference type="STRING" id="288768.SAMEA3906486_03536"/>
<evidence type="ECO:0000256" key="1">
    <source>
        <dbReference type="SAM" id="MobiDB-lite"/>
    </source>
</evidence>
<dbReference type="RefSeq" id="WP_156513433.1">
    <property type="nucleotide sequence ID" value="NZ_FKIF01000007.1"/>
</dbReference>
<dbReference type="Proteomes" id="UP000076848">
    <property type="component" value="Unassembled WGS sequence"/>
</dbReference>
<sequence length="168" mass="18041">MTLHELENLPLAISIAHHARTAAERAGAWMPATQWPGSGERLAVLHVLAGGDQSIGEPEDALRDIKAWLQAYAVQAGRQILCVAIVAPPAQVDRIKGADAEHMLGVPAEVFADVARALDFMGWFVAPAEEAAWDAAVIQARVQQALRDNPGVSQPLPPRAARRPSLIR</sequence>
<gene>
    <name evidence="2" type="ORF">SAMEA3906486_03536</name>
</gene>
<name>A0A157SLX5_9BORD</name>
<organism evidence="2 3">
    <name type="scientific">Bordetella ansorpii</name>
    <dbReference type="NCBI Taxonomy" id="288768"/>
    <lineage>
        <taxon>Bacteria</taxon>
        <taxon>Pseudomonadati</taxon>
        <taxon>Pseudomonadota</taxon>
        <taxon>Betaproteobacteria</taxon>
        <taxon>Burkholderiales</taxon>
        <taxon>Alcaligenaceae</taxon>
        <taxon>Bordetella</taxon>
    </lineage>
</organism>
<dbReference type="OrthoDB" id="7059007at2"/>
<protein>
    <submittedName>
        <fullName evidence="2">Uncharacterized protein</fullName>
    </submittedName>
</protein>
<accession>A0A157SLX5</accession>
<feature type="region of interest" description="Disordered" evidence="1">
    <location>
        <begin position="149"/>
        <end position="168"/>
    </location>
</feature>
<evidence type="ECO:0000313" key="3">
    <source>
        <dbReference type="Proteomes" id="UP000076848"/>
    </source>
</evidence>
<evidence type="ECO:0000313" key="2">
    <source>
        <dbReference type="EMBL" id="SAI71440.1"/>
    </source>
</evidence>